<protein>
    <submittedName>
        <fullName evidence="1">Uncharacterized protein</fullName>
    </submittedName>
</protein>
<gene>
    <name evidence="1" type="ORF">AFUS01_LOCUS34640</name>
</gene>
<dbReference type="EMBL" id="CAJVCH010533045">
    <property type="protein sequence ID" value="CAG7824488.1"/>
    <property type="molecule type" value="Genomic_DNA"/>
</dbReference>
<name>A0A8J2PKI0_9HEXA</name>
<comment type="caution">
    <text evidence="1">The sequence shown here is derived from an EMBL/GenBank/DDBJ whole genome shotgun (WGS) entry which is preliminary data.</text>
</comment>
<accession>A0A8J2PKI0</accession>
<sequence length="85" mass="9262">METMSTPKLTQAAGSTCDQMSFSAETSVAIQNSRKVGIVEDRAVIVARVMNHLTPAITRASETKPDDMKQLNQKFSETMVALNSD</sequence>
<evidence type="ECO:0000313" key="2">
    <source>
        <dbReference type="Proteomes" id="UP000708208"/>
    </source>
</evidence>
<reference evidence="1" key="1">
    <citation type="submission" date="2021-06" db="EMBL/GenBank/DDBJ databases">
        <authorList>
            <person name="Hodson N. C."/>
            <person name="Mongue J. A."/>
            <person name="Jaron S. K."/>
        </authorList>
    </citation>
    <scope>NUCLEOTIDE SEQUENCE</scope>
</reference>
<dbReference type="AlphaFoldDB" id="A0A8J2PKI0"/>
<dbReference type="Proteomes" id="UP000708208">
    <property type="component" value="Unassembled WGS sequence"/>
</dbReference>
<organism evidence="1 2">
    <name type="scientific">Allacma fusca</name>
    <dbReference type="NCBI Taxonomy" id="39272"/>
    <lineage>
        <taxon>Eukaryota</taxon>
        <taxon>Metazoa</taxon>
        <taxon>Ecdysozoa</taxon>
        <taxon>Arthropoda</taxon>
        <taxon>Hexapoda</taxon>
        <taxon>Collembola</taxon>
        <taxon>Symphypleona</taxon>
        <taxon>Sminthuridae</taxon>
        <taxon>Allacma</taxon>
    </lineage>
</organism>
<keyword evidence="2" id="KW-1185">Reference proteome</keyword>
<evidence type="ECO:0000313" key="1">
    <source>
        <dbReference type="EMBL" id="CAG7824488.1"/>
    </source>
</evidence>
<proteinExistence type="predicted"/>